<evidence type="ECO:0000313" key="6">
    <source>
        <dbReference type="Proteomes" id="UP000308760"/>
    </source>
</evidence>
<dbReference type="Gene3D" id="3.40.50.300">
    <property type="entry name" value="P-loop containing nucleotide triphosphate hydrolases"/>
    <property type="match status" value="2"/>
</dbReference>
<protein>
    <submittedName>
        <fullName evidence="5">ABC transporter ATP-binding protein</fullName>
    </submittedName>
</protein>
<feature type="domain" description="ABC transporter" evidence="4">
    <location>
        <begin position="256"/>
        <end position="500"/>
    </location>
</feature>
<name>A0A4S8QEM5_9ACTN</name>
<gene>
    <name evidence="5" type="ORF">FAB82_17005</name>
</gene>
<dbReference type="Pfam" id="PF00005">
    <property type="entry name" value="ABC_tran"/>
    <property type="match status" value="2"/>
</dbReference>
<dbReference type="OrthoDB" id="8416490at2"/>
<dbReference type="SMART" id="SM00382">
    <property type="entry name" value="AAA"/>
    <property type="match status" value="2"/>
</dbReference>
<dbReference type="InterPro" id="IPR003593">
    <property type="entry name" value="AAA+_ATPase"/>
</dbReference>
<dbReference type="PROSITE" id="PS50893">
    <property type="entry name" value="ABC_TRANSPORTER_2"/>
    <property type="match status" value="2"/>
</dbReference>
<dbReference type="SUPFAM" id="SSF52540">
    <property type="entry name" value="P-loop containing nucleoside triphosphate hydrolases"/>
    <property type="match status" value="2"/>
</dbReference>
<dbReference type="Proteomes" id="UP000308760">
    <property type="component" value="Unassembled WGS sequence"/>
</dbReference>
<feature type="region of interest" description="Disordered" evidence="3">
    <location>
        <begin position="501"/>
        <end position="559"/>
    </location>
</feature>
<dbReference type="EMBL" id="STGY01000064">
    <property type="protein sequence ID" value="THV39679.1"/>
    <property type="molecule type" value="Genomic_DNA"/>
</dbReference>
<keyword evidence="2 5" id="KW-0067">ATP-binding</keyword>
<proteinExistence type="predicted"/>
<evidence type="ECO:0000256" key="2">
    <source>
        <dbReference type="ARBA" id="ARBA00022840"/>
    </source>
</evidence>
<dbReference type="InterPro" id="IPR050107">
    <property type="entry name" value="ABC_carbohydrate_import_ATPase"/>
</dbReference>
<evidence type="ECO:0000313" key="5">
    <source>
        <dbReference type="EMBL" id="THV39679.1"/>
    </source>
</evidence>
<feature type="compositionally biased region" description="Acidic residues" evidence="3">
    <location>
        <begin position="509"/>
        <end position="522"/>
    </location>
</feature>
<feature type="compositionally biased region" description="Polar residues" evidence="3">
    <location>
        <begin position="539"/>
        <end position="559"/>
    </location>
</feature>
<reference evidence="6" key="1">
    <citation type="submission" date="2019-04" db="EMBL/GenBank/DDBJ databases">
        <title>Nocardioides xinjiangensis sp. nov.</title>
        <authorList>
            <person name="Liu S."/>
        </authorList>
    </citation>
    <scope>NUCLEOTIDE SEQUENCE [LARGE SCALE GENOMIC DNA]</scope>
    <source>
        <strain evidence="6">18</strain>
    </source>
</reference>
<dbReference type="PANTHER" id="PTHR43790:SF4">
    <property type="entry name" value="GUANOSINE IMPORT ATP-BINDING PROTEIN NUPO"/>
    <property type="match status" value="1"/>
</dbReference>
<reference evidence="5 6" key="2">
    <citation type="submission" date="2019-05" db="EMBL/GenBank/DDBJ databases">
        <title>Glycomyces buryatensis sp. nov.</title>
        <authorList>
            <person name="Nikitina E."/>
        </authorList>
    </citation>
    <scope>NUCLEOTIDE SEQUENCE [LARGE SCALE GENOMIC DNA]</scope>
    <source>
        <strain evidence="5 6">18</strain>
    </source>
</reference>
<dbReference type="InterPro" id="IPR017871">
    <property type="entry name" value="ABC_transporter-like_CS"/>
</dbReference>
<dbReference type="RefSeq" id="WP_136535736.1">
    <property type="nucleotide sequence ID" value="NZ_STGY01000064.1"/>
</dbReference>
<dbReference type="GO" id="GO:0005524">
    <property type="term" value="F:ATP binding"/>
    <property type="evidence" value="ECO:0007669"/>
    <property type="project" value="UniProtKB-KW"/>
</dbReference>
<feature type="domain" description="ABC transporter" evidence="4">
    <location>
        <begin position="3"/>
        <end position="240"/>
    </location>
</feature>
<accession>A0A4S8QEM5</accession>
<keyword evidence="6" id="KW-1185">Reference proteome</keyword>
<keyword evidence="1" id="KW-0547">Nucleotide-binding</keyword>
<dbReference type="InterPro" id="IPR003439">
    <property type="entry name" value="ABC_transporter-like_ATP-bd"/>
</dbReference>
<sequence length="559" mass="59128">MRLELRGLTKKFGSFTADDNIDLTVEPGQIHAVLGENGAGKSTLMNMLYGILEPTSGEILIDGEPLTFSGPSDAIAAGIGMVHQHFKLVGPFSVADNVQLGREHTRGGGVLSAKAAREAVLDVSERYGLRLDPDAICEDLPVGVQQRVEIVKALSGPETELLILDEPTAVLTPAEITELLEIMRSLAASGTSILFISHKLKEVQAVADTITVIRRGKVVAELEPTASETEMASAMVGRAVTLTIDKTPAEPGEPRLEIEGLTVVNGAGVKVLDGLDLTVHSGEIVGLAGVEGNGQTELARTILGLLKPDAGQIIIDGVNVRSHTPSRRIADGLGYIPEDRGRDGVIAEFSVAENLVLNQYKDMPYAGGGVVRADAIRQRALGSIAEFDIRTQSPNELVSSLSGGNAQKVIIAREFSRPRHLLVAAQPTRGVDVGATEFIHQRLVTERDTGTGVLLISSELDEIYAMADRIAVIYNGRIVGEVAPDTPREVIGRLMVGASMEDAEHADPDEVEVTGPEAEETPAAEAAETSAPEADDTPTTDSGTSESDSNDEQSNGGDR</sequence>
<evidence type="ECO:0000256" key="3">
    <source>
        <dbReference type="SAM" id="MobiDB-lite"/>
    </source>
</evidence>
<dbReference type="PANTHER" id="PTHR43790">
    <property type="entry name" value="CARBOHYDRATE TRANSPORT ATP-BINDING PROTEIN MG119-RELATED"/>
    <property type="match status" value="1"/>
</dbReference>
<evidence type="ECO:0000256" key="1">
    <source>
        <dbReference type="ARBA" id="ARBA00022741"/>
    </source>
</evidence>
<dbReference type="CDD" id="cd03215">
    <property type="entry name" value="ABC_Carb_Monos_II"/>
    <property type="match status" value="1"/>
</dbReference>
<evidence type="ECO:0000259" key="4">
    <source>
        <dbReference type="PROSITE" id="PS50893"/>
    </source>
</evidence>
<dbReference type="GO" id="GO:0016887">
    <property type="term" value="F:ATP hydrolysis activity"/>
    <property type="evidence" value="ECO:0007669"/>
    <property type="project" value="InterPro"/>
</dbReference>
<dbReference type="AlphaFoldDB" id="A0A4S8QEM5"/>
<feature type="compositionally biased region" description="Low complexity" evidence="3">
    <location>
        <begin position="523"/>
        <end position="532"/>
    </location>
</feature>
<dbReference type="CDD" id="cd03216">
    <property type="entry name" value="ABC_Carb_Monos_I"/>
    <property type="match status" value="1"/>
</dbReference>
<dbReference type="InterPro" id="IPR027417">
    <property type="entry name" value="P-loop_NTPase"/>
</dbReference>
<organism evidence="5 6">
    <name type="scientific">Glycomyces buryatensis</name>
    <dbReference type="NCBI Taxonomy" id="2570927"/>
    <lineage>
        <taxon>Bacteria</taxon>
        <taxon>Bacillati</taxon>
        <taxon>Actinomycetota</taxon>
        <taxon>Actinomycetes</taxon>
        <taxon>Glycomycetales</taxon>
        <taxon>Glycomycetaceae</taxon>
        <taxon>Glycomyces</taxon>
    </lineage>
</organism>
<comment type="caution">
    <text evidence="5">The sequence shown here is derived from an EMBL/GenBank/DDBJ whole genome shotgun (WGS) entry which is preliminary data.</text>
</comment>
<dbReference type="PROSITE" id="PS00211">
    <property type="entry name" value="ABC_TRANSPORTER_1"/>
    <property type="match status" value="1"/>
</dbReference>